<evidence type="ECO:0000313" key="1">
    <source>
        <dbReference type="EMBL" id="HIU52513.1"/>
    </source>
</evidence>
<protein>
    <submittedName>
        <fullName evidence="1">Uncharacterized protein</fullName>
    </submittedName>
</protein>
<accession>A0A9D1M262</accession>
<organism evidence="1 2">
    <name type="scientific">Candidatus Scatocola faecipullorum</name>
    <dbReference type="NCBI Taxonomy" id="2840917"/>
    <lineage>
        <taxon>Bacteria</taxon>
        <taxon>Pseudomonadati</taxon>
        <taxon>Pseudomonadota</taxon>
        <taxon>Alphaproteobacteria</taxon>
        <taxon>Rhodospirillales</taxon>
        <taxon>Rhodospirillaceae</taxon>
        <taxon>Rhodospirillaceae incertae sedis</taxon>
        <taxon>Candidatus Scatocola</taxon>
    </lineage>
</organism>
<dbReference type="AlphaFoldDB" id="A0A9D1M262"/>
<name>A0A9D1M262_9PROT</name>
<reference evidence="1" key="2">
    <citation type="journal article" date="2021" name="PeerJ">
        <title>Extensive microbial diversity within the chicken gut microbiome revealed by metagenomics and culture.</title>
        <authorList>
            <person name="Gilroy R."/>
            <person name="Ravi A."/>
            <person name="Getino M."/>
            <person name="Pursley I."/>
            <person name="Horton D.L."/>
            <person name="Alikhan N.F."/>
            <person name="Baker D."/>
            <person name="Gharbi K."/>
            <person name="Hall N."/>
            <person name="Watson M."/>
            <person name="Adriaenssens E.M."/>
            <person name="Foster-Nyarko E."/>
            <person name="Jarju S."/>
            <person name="Secka A."/>
            <person name="Antonio M."/>
            <person name="Oren A."/>
            <person name="Chaudhuri R.R."/>
            <person name="La Ragione R."/>
            <person name="Hildebrand F."/>
            <person name="Pallen M.J."/>
        </authorList>
    </citation>
    <scope>NUCLEOTIDE SEQUENCE</scope>
    <source>
        <strain evidence="1">ChiW3-316</strain>
    </source>
</reference>
<evidence type="ECO:0000313" key="2">
    <source>
        <dbReference type="Proteomes" id="UP000824107"/>
    </source>
</evidence>
<comment type="caution">
    <text evidence="1">The sequence shown here is derived from an EMBL/GenBank/DDBJ whole genome shotgun (WGS) entry which is preliminary data.</text>
</comment>
<proteinExistence type="predicted"/>
<gene>
    <name evidence="1" type="ORF">IAD20_00345</name>
</gene>
<reference evidence="1" key="1">
    <citation type="submission" date="2020-10" db="EMBL/GenBank/DDBJ databases">
        <authorList>
            <person name="Gilroy R."/>
        </authorList>
    </citation>
    <scope>NUCLEOTIDE SEQUENCE</scope>
    <source>
        <strain evidence="1">ChiW3-316</strain>
    </source>
</reference>
<dbReference type="EMBL" id="DVNC01000003">
    <property type="protein sequence ID" value="HIU52513.1"/>
    <property type="molecule type" value="Genomic_DNA"/>
</dbReference>
<sequence>MAKEVTEILEAMTAEDLKRRREIAEKLFSEHFSSHEARKTFIREFAAELREARKNAVETGNEERTALDEERQIAFLMIFRFCPLSIYRKQLGDVIIEGLKYQQKDIKRYCFEYAHQHISDGFIDVGWWSKLLNKKYVSKYGWKLLRLNASLIPVYARVALTESINFWAKDDLTRKKWKELDDEFGTHFDFVAEFTAK</sequence>
<dbReference type="Proteomes" id="UP000824107">
    <property type="component" value="Unassembled WGS sequence"/>
</dbReference>